<reference evidence="1" key="1">
    <citation type="submission" date="2023-07" db="EMBL/GenBank/DDBJ databases">
        <title>draft genome sequence of fig (Ficus carica).</title>
        <authorList>
            <person name="Takahashi T."/>
            <person name="Nishimura K."/>
        </authorList>
    </citation>
    <scope>NUCLEOTIDE SEQUENCE</scope>
</reference>
<protein>
    <submittedName>
        <fullName evidence="1">Uncharacterized protein</fullName>
    </submittedName>
</protein>
<evidence type="ECO:0000313" key="1">
    <source>
        <dbReference type="EMBL" id="GMN36095.1"/>
    </source>
</evidence>
<gene>
    <name evidence="1" type="ORF">TIFTF001_005747</name>
</gene>
<comment type="caution">
    <text evidence="1">The sequence shown here is derived from an EMBL/GenBank/DDBJ whole genome shotgun (WGS) entry which is preliminary data.</text>
</comment>
<keyword evidence="2" id="KW-1185">Reference proteome</keyword>
<dbReference type="EMBL" id="BTGU01000006">
    <property type="protein sequence ID" value="GMN36095.1"/>
    <property type="molecule type" value="Genomic_DNA"/>
</dbReference>
<evidence type="ECO:0000313" key="2">
    <source>
        <dbReference type="Proteomes" id="UP001187192"/>
    </source>
</evidence>
<dbReference type="AlphaFoldDB" id="A0AA87ZMN7"/>
<proteinExistence type="predicted"/>
<dbReference type="Proteomes" id="UP001187192">
    <property type="component" value="Unassembled WGS sequence"/>
</dbReference>
<accession>A0AA87ZMN7</accession>
<name>A0AA87ZMN7_FICCA</name>
<organism evidence="1 2">
    <name type="scientific">Ficus carica</name>
    <name type="common">Common fig</name>
    <dbReference type="NCBI Taxonomy" id="3494"/>
    <lineage>
        <taxon>Eukaryota</taxon>
        <taxon>Viridiplantae</taxon>
        <taxon>Streptophyta</taxon>
        <taxon>Embryophyta</taxon>
        <taxon>Tracheophyta</taxon>
        <taxon>Spermatophyta</taxon>
        <taxon>Magnoliopsida</taxon>
        <taxon>eudicotyledons</taxon>
        <taxon>Gunneridae</taxon>
        <taxon>Pentapetalae</taxon>
        <taxon>rosids</taxon>
        <taxon>fabids</taxon>
        <taxon>Rosales</taxon>
        <taxon>Moraceae</taxon>
        <taxon>Ficeae</taxon>
        <taxon>Ficus</taxon>
    </lineage>
</organism>
<sequence length="80" mass="8494">MSLANSQSTLLAKKSSQFADSGVAQDQLGELLLVTLRIRPSGVEIHVTGDNAGVHSDGVVANDGTKIDLGIFWECLKVRN</sequence>